<dbReference type="eggNOG" id="KOG0266">
    <property type="taxonomic scope" value="Eukaryota"/>
</dbReference>
<keyword evidence="1 3" id="KW-0853">WD repeat</keyword>
<dbReference type="Gene3D" id="2.130.10.10">
    <property type="entry name" value="YVTN repeat-like/Quinoprotein amine dehydrogenase"/>
    <property type="match status" value="1"/>
</dbReference>
<dbReference type="SMR" id="A2DHR2"/>
<dbReference type="PANTHER" id="PTHR19848">
    <property type="entry name" value="WD40 REPEAT PROTEIN"/>
    <property type="match status" value="1"/>
</dbReference>
<dbReference type="Pfam" id="PF00400">
    <property type="entry name" value="WD40"/>
    <property type="match status" value="4"/>
</dbReference>
<dbReference type="KEGG" id="tva:5465644"/>
<name>A2DHR2_TRIV3</name>
<sequence>MFKREEFPIETGFGMSRTTPNYSRMTELIKHYTDLILKLKNEISEFQNFNAQSKILNAQFTDDLQYIYSYRQQLNSAVQKLKDMNPAYSLSSNQQASNWATQLGDSSSLAAISQNQLQLQMQNQNQQANQNSLPPPDLQYKIESKNSFFNNSTVVMRYLIDVKSVICTVQFDPTGKLFAFSSSRNLHIVDTSSGQVLCSVEISPNIPRVDFHSRDLKFSPDGSMIAVAIAPASIGIFNLASRTLTHILEEHVRNVSSLLFTKDSSKLISGGSDGILCVWDMKTMAPIKKLQNGTLEPDAPASRDGPVSSIVAGPGDAYFAVGFSNGIVIVFDPNMDEIYQFQAHNEMILSMELTKNGELFTTSSDKLIKMWKLTLKGATFVRTIEEHSDFVTCCRSSPNNKILFSGSKDETICAWNFEKNTNMFTAKVHTNTVLGLAHHPTENIFLSSSGDGYVVGWSYFLPTD</sequence>
<dbReference type="AlphaFoldDB" id="A2DHR2"/>
<evidence type="ECO:0000256" key="1">
    <source>
        <dbReference type="ARBA" id="ARBA00022574"/>
    </source>
</evidence>
<dbReference type="OrthoDB" id="538223at2759"/>
<evidence type="ECO:0000256" key="3">
    <source>
        <dbReference type="PROSITE-ProRule" id="PRU00221"/>
    </source>
</evidence>
<dbReference type="PANTHER" id="PTHR19848:SF8">
    <property type="entry name" value="F-BOX AND WD REPEAT DOMAIN CONTAINING 7"/>
    <property type="match status" value="1"/>
</dbReference>
<dbReference type="InterPro" id="IPR036322">
    <property type="entry name" value="WD40_repeat_dom_sf"/>
</dbReference>
<gene>
    <name evidence="4" type="ORF">TVAG_366180</name>
</gene>
<reference evidence="4" key="1">
    <citation type="submission" date="2006-10" db="EMBL/GenBank/DDBJ databases">
        <authorList>
            <person name="Amadeo P."/>
            <person name="Zhao Q."/>
            <person name="Wortman J."/>
            <person name="Fraser-Liggett C."/>
            <person name="Carlton J."/>
        </authorList>
    </citation>
    <scope>NUCLEOTIDE SEQUENCE</scope>
    <source>
        <strain evidence="4">G3</strain>
    </source>
</reference>
<dbReference type="InParanoid" id="A2DHR2"/>
<dbReference type="InterPro" id="IPR019775">
    <property type="entry name" value="WD40_repeat_CS"/>
</dbReference>
<dbReference type="EMBL" id="DS113201">
    <property type="protein sequence ID" value="EAY20110.1"/>
    <property type="molecule type" value="Genomic_DNA"/>
</dbReference>
<dbReference type="VEuPathDB" id="TrichDB:TVAGG3_0303240"/>
<dbReference type="STRING" id="5722.A2DHR2"/>
<evidence type="ECO:0000313" key="5">
    <source>
        <dbReference type="Proteomes" id="UP000001542"/>
    </source>
</evidence>
<dbReference type="Proteomes" id="UP000001542">
    <property type="component" value="Unassembled WGS sequence"/>
</dbReference>
<dbReference type="CDD" id="cd00200">
    <property type="entry name" value="WD40"/>
    <property type="match status" value="1"/>
</dbReference>
<feature type="repeat" description="WD" evidence="3">
    <location>
        <begin position="384"/>
        <end position="425"/>
    </location>
</feature>
<evidence type="ECO:0000313" key="4">
    <source>
        <dbReference type="EMBL" id="EAY20110.1"/>
    </source>
</evidence>
<dbReference type="PROSITE" id="PS50294">
    <property type="entry name" value="WD_REPEATS_REGION"/>
    <property type="match status" value="2"/>
</dbReference>
<organism evidence="4 5">
    <name type="scientific">Trichomonas vaginalis (strain ATCC PRA-98 / G3)</name>
    <dbReference type="NCBI Taxonomy" id="412133"/>
    <lineage>
        <taxon>Eukaryota</taxon>
        <taxon>Metamonada</taxon>
        <taxon>Parabasalia</taxon>
        <taxon>Trichomonadida</taxon>
        <taxon>Trichomonadidae</taxon>
        <taxon>Trichomonas</taxon>
    </lineage>
</organism>
<dbReference type="PROSITE" id="PS00678">
    <property type="entry name" value="WD_REPEATS_1"/>
    <property type="match status" value="2"/>
</dbReference>
<dbReference type="VEuPathDB" id="TrichDB:TVAG_366180"/>
<dbReference type="InterPro" id="IPR015943">
    <property type="entry name" value="WD40/YVTN_repeat-like_dom_sf"/>
</dbReference>
<keyword evidence="2" id="KW-0677">Repeat</keyword>
<proteinExistence type="predicted"/>
<dbReference type="InterPro" id="IPR001680">
    <property type="entry name" value="WD40_rpt"/>
</dbReference>
<dbReference type="SUPFAM" id="SSF50978">
    <property type="entry name" value="WD40 repeat-like"/>
    <property type="match status" value="1"/>
</dbReference>
<dbReference type="PROSITE" id="PS50082">
    <property type="entry name" value="WD_REPEATS_2"/>
    <property type="match status" value="4"/>
</dbReference>
<protein>
    <submittedName>
        <fullName evidence="4">Uncharacterized protein</fullName>
    </submittedName>
</protein>
<feature type="repeat" description="WD" evidence="3">
    <location>
        <begin position="426"/>
        <end position="458"/>
    </location>
</feature>
<accession>A2DHR2</accession>
<reference evidence="4" key="2">
    <citation type="journal article" date="2007" name="Science">
        <title>Draft genome sequence of the sexually transmitted pathogen Trichomonas vaginalis.</title>
        <authorList>
            <person name="Carlton J.M."/>
            <person name="Hirt R.P."/>
            <person name="Silva J.C."/>
            <person name="Delcher A.L."/>
            <person name="Schatz M."/>
            <person name="Zhao Q."/>
            <person name="Wortman J.R."/>
            <person name="Bidwell S.L."/>
            <person name="Alsmark U.C.M."/>
            <person name="Besteiro S."/>
            <person name="Sicheritz-Ponten T."/>
            <person name="Noel C.J."/>
            <person name="Dacks J.B."/>
            <person name="Foster P.G."/>
            <person name="Simillion C."/>
            <person name="Van de Peer Y."/>
            <person name="Miranda-Saavedra D."/>
            <person name="Barton G.J."/>
            <person name="Westrop G.D."/>
            <person name="Mueller S."/>
            <person name="Dessi D."/>
            <person name="Fiori P.L."/>
            <person name="Ren Q."/>
            <person name="Paulsen I."/>
            <person name="Zhang H."/>
            <person name="Bastida-Corcuera F.D."/>
            <person name="Simoes-Barbosa A."/>
            <person name="Brown M.T."/>
            <person name="Hayes R.D."/>
            <person name="Mukherjee M."/>
            <person name="Okumura C.Y."/>
            <person name="Schneider R."/>
            <person name="Smith A.J."/>
            <person name="Vanacova S."/>
            <person name="Villalvazo M."/>
            <person name="Haas B.J."/>
            <person name="Pertea M."/>
            <person name="Feldblyum T.V."/>
            <person name="Utterback T.R."/>
            <person name="Shu C.L."/>
            <person name="Osoegawa K."/>
            <person name="de Jong P.J."/>
            <person name="Hrdy I."/>
            <person name="Horvathova L."/>
            <person name="Zubacova Z."/>
            <person name="Dolezal P."/>
            <person name="Malik S.B."/>
            <person name="Logsdon J.M. Jr."/>
            <person name="Henze K."/>
            <person name="Gupta A."/>
            <person name="Wang C.C."/>
            <person name="Dunne R.L."/>
            <person name="Upcroft J.A."/>
            <person name="Upcroft P."/>
            <person name="White O."/>
            <person name="Salzberg S.L."/>
            <person name="Tang P."/>
            <person name="Chiu C.-H."/>
            <person name="Lee Y.-S."/>
            <person name="Embley T.M."/>
            <person name="Coombs G.H."/>
            <person name="Mottram J.C."/>
            <person name="Tachezy J."/>
            <person name="Fraser-Liggett C.M."/>
            <person name="Johnson P.J."/>
        </authorList>
    </citation>
    <scope>NUCLEOTIDE SEQUENCE [LARGE SCALE GENOMIC DNA]</scope>
    <source>
        <strain evidence="4">G3</strain>
    </source>
</reference>
<evidence type="ECO:0000256" key="2">
    <source>
        <dbReference type="ARBA" id="ARBA00022737"/>
    </source>
</evidence>
<feature type="repeat" description="WD" evidence="3">
    <location>
        <begin position="248"/>
        <end position="289"/>
    </location>
</feature>
<dbReference type="RefSeq" id="XP_001581096.1">
    <property type="nucleotide sequence ID" value="XM_001581046.1"/>
</dbReference>
<keyword evidence="5" id="KW-1185">Reference proteome</keyword>
<dbReference type="SMART" id="SM00320">
    <property type="entry name" value="WD40"/>
    <property type="match status" value="7"/>
</dbReference>
<feature type="repeat" description="WD" evidence="3">
    <location>
        <begin position="341"/>
        <end position="373"/>
    </location>
</feature>